<proteinExistence type="predicted"/>
<dbReference type="Pfam" id="PF13379">
    <property type="entry name" value="NMT1_2"/>
    <property type="match status" value="1"/>
</dbReference>
<evidence type="ECO:0000313" key="2">
    <source>
        <dbReference type="Proteomes" id="UP000476281"/>
    </source>
</evidence>
<comment type="caution">
    <text evidence="1">The sequence shown here is derived from an EMBL/GenBank/DDBJ whole genome shotgun (WGS) entry which is preliminary data.</text>
</comment>
<dbReference type="EMBL" id="WBSZ01001618">
    <property type="protein sequence ID" value="KAB2483135.1"/>
    <property type="molecule type" value="Genomic_DNA"/>
</dbReference>
<reference evidence="1 2" key="1">
    <citation type="submission" date="2019-09" db="EMBL/GenBank/DDBJ databases">
        <title>Reversal of blaTEM antimicrobial resistance by CRISPR-Cas9 in clinical E. coli and other Enterobacteriaceae strains.</title>
        <authorList>
            <person name="Tagliaferri T."/>
            <person name="Guimaraes N."/>
            <person name="Pereira M."/>
            <person name="Felicori L."/>
            <person name="Horz H.-P."/>
            <person name="Santos S."/>
            <person name="Mendes T."/>
        </authorList>
    </citation>
    <scope>NUCLEOTIDE SEQUENCE [LARGE SCALE GENOMIC DNA]</scope>
    <source>
        <strain evidence="1 2">E2_blaTEM_MG</strain>
    </source>
</reference>
<dbReference type="AlphaFoldDB" id="A0A6L3XDJ0"/>
<evidence type="ECO:0000313" key="1">
    <source>
        <dbReference type="EMBL" id="KAB2483135.1"/>
    </source>
</evidence>
<dbReference type="Gene3D" id="3.40.190.10">
    <property type="entry name" value="Periplasmic binding protein-like II"/>
    <property type="match status" value="1"/>
</dbReference>
<accession>A0A6L3XDJ0</accession>
<dbReference type="Proteomes" id="UP000476281">
    <property type="component" value="Unassembled WGS sequence"/>
</dbReference>
<name>A0A6L3XDJ0_9ENTR</name>
<gene>
    <name evidence="1" type="ORF">F9C29_27910</name>
</gene>
<protein>
    <submittedName>
        <fullName evidence="1">ABC transporter substrate-binding protein</fullName>
    </submittedName>
</protein>
<organism evidence="1 2">
    <name type="scientific">Enterobacter hormaechei</name>
    <dbReference type="NCBI Taxonomy" id="158836"/>
    <lineage>
        <taxon>Bacteria</taxon>
        <taxon>Pseudomonadati</taxon>
        <taxon>Pseudomonadota</taxon>
        <taxon>Gammaproteobacteria</taxon>
        <taxon>Enterobacterales</taxon>
        <taxon>Enterobacteriaceae</taxon>
        <taxon>Enterobacter</taxon>
        <taxon>Enterobacter cloacae complex</taxon>
    </lineage>
</organism>
<dbReference type="SUPFAM" id="SSF53850">
    <property type="entry name" value="Periplasmic binding protein-like II"/>
    <property type="match status" value="1"/>
</dbReference>
<sequence length="185" mass="20836">SQSIWADHPEKILGTRRDWVAKNPHTARALVSAVMEAARWIEASAENKRETAQILSRRAWLNCKEQYLTGRMLGEYDNGVGQRWQDAHPIRFFNEGAVSYPYLSDGMWFLTQFRRWGLLNAAPDYAGIAQRINQTAVWQDAATAVGGMSTPSSPYRSSTLMDGTVWNGTDPEGYANRFAIHRKGA</sequence>
<feature type="non-terminal residue" evidence="1">
    <location>
        <position position="1"/>
    </location>
</feature>